<dbReference type="EMBL" id="BK010404">
    <property type="protein sequence ID" value="DAB41670.1"/>
    <property type="molecule type" value="Genomic_RNA"/>
</dbReference>
<feature type="coiled-coil region" evidence="1">
    <location>
        <begin position="154"/>
        <end position="185"/>
    </location>
</feature>
<evidence type="ECO:0000256" key="1">
    <source>
        <dbReference type="SAM" id="Coils"/>
    </source>
</evidence>
<reference evidence="3" key="1">
    <citation type="journal article" date="2016" name="Virology">
        <title>A +1 ribosomal frameshifting motif prevalent among plant amalgaviruses.</title>
        <authorList>
            <person name="Nibert M.L."/>
            <person name="Pyle J.D."/>
            <person name="Firth A.E."/>
        </authorList>
    </citation>
    <scope>NUCLEOTIDE SEQUENCE</scope>
    <source>
        <strain evidence="3">SeAV1-XIEGCAS</strain>
    </source>
</reference>
<feature type="compositionally biased region" description="Basic and acidic residues" evidence="2">
    <location>
        <begin position="368"/>
        <end position="382"/>
    </location>
</feature>
<feature type="compositionally biased region" description="Gly residues" evidence="2">
    <location>
        <begin position="322"/>
        <end position="335"/>
    </location>
</feature>
<sequence>MSGAMVPQEHTLELSSEQEAAQILQAAAPLIEMGVPAGVFDRNAAIASGHSFKSFLKLVKFVSSFHEQGILEELIVLGATKQIYRIQNRMTQEQFVKLARFLQSAEGNDTIFAYTKAAKFQRKAGEVLTPLQIQMNDVFSMMRQEYGRVKKAKREEHERKIDELRKMLRLAEKEMKDDLEKIDREYAPVSTYQEPLDDQLGRAAWELYEADAVRNNRTVKNRILGGMEYARQHFGQKARELAQIDFASKEENRDAMERFLKKKFLSFRASADTAGERQVKIYLAGICGEKAVAEAVAEEAATFEADTNRNPPRAGVQTRSGNSGGSRGRGAPRGGGNKRKQTGPGRPPKHTSKYARDADVEDVSDSDSTAHGDREGETDTHK</sequence>
<feature type="region of interest" description="Disordered" evidence="2">
    <location>
        <begin position="302"/>
        <end position="382"/>
    </location>
</feature>
<evidence type="ECO:0000256" key="2">
    <source>
        <dbReference type="SAM" id="MobiDB-lite"/>
    </source>
</evidence>
<keyword evidence="1" id="KW-0175">Coiled coil</keyword>
<name>A0A2V0A0R1_9VIRU</name>
<protein>
    <submittedName>
        <fullName evidence="3">ORF1p</fullName>
    </submittedName>
</protein>
<evidence type="ECO:0000313" key="3">
    <source>
        <dbReference type="EMBL" id="DAB41670.1"/>
    </source>
</evidence>
<accession>A0A2V0A0R1</accession>
<gene>
    <name evidence="3" type="primary">ORF1</name>
</gene>
<proteinExistence type="predicted"/>
<reference evidence="3" key="2">
    <citation type="submission" date="2017-12" db="EMBL/GenBank/DDBJ databases">
        <authorList>
            <person name="Hurst M.R.H."/>
        </authorList>
    </citation>
    <scope>NUCLEOTIDE SEQUENCE</scope>
    <source>
        <strain evidence="3">SeAV1-XIEGCAS</strain>
    </source>
</reference>
<feature type="compositionally biased region" description="Basic residues" evidence="2">
    <location>
        <begin position="336"/>
        <end position="353"/>
    </location>
</feature>
<organism evidence="3">
    <name type="scientific">Salicornia europaea amalgavirus 1</name>
    <dbReference type="NCBI Taxonomy" id="2069328"/>
    <lineage>
        <taxon>Viruses</taxon>
        <taxon>Riboviria</taxon>
        <taxon>Orthornavirae</taxon>
        <taxon>Pisuviricota</taxon>
        <taxon>Duplopiviricetes</taxon>
        <taxon>Durnavirales</taxon>
        <taxon>Amalgaviridae</taxon>
    </lineage>
</organism>